<dbReference type="InterPro" id="IPR021740">
    <property type="entry name" value="Velvet"/>
</dbReference>
<dbReference type="GO" id="GO:0005634">
    <property type="term" value="C:nucleus"/>
    <property type="evidence" value="ECO:0007669"/>
    <property type="project" value="UniProtKB-SubCell"/>
</dbReference>
<evidence type="ECO:0000256" key="1">
    <source>
        <dbReference type="ARBA" id="ARBA00004123"/>
    </source>
</evidence>
<evidence type="ECO:0000256" key="3">
    <source>
        <dbReference type="ARBA" id="ARBA00023163"/>
    </source>
</evidence>
<dbReference type="Proteomes" id="UP000297245">
    <property type="component" value="Unassembled WGS sequence"/>
</dbReference>
<dbReference type="OrthoDB" id="3056235at2759"/>
<gene>
    <name evidence="7" type="ORF">K435DRAFT_727147</name>
</gene>
<keyword evidence="3" id="KW-0804">Transcription</keyword>
<keyword evidence="8" id="KW-1185">Reference proteome</keyword>
<dbReference type="InterPro" id="IPR038491">
    <property type="entry name" value="Velvet_dom_sf"/>
</dbReference>
<evidence type="ECO:0000313" key="7">
    <source>
        <dbReference type="EMBL" id="THU91501.1"/>
    </source>
</evidence>
<evidence type="ECO:0000259" key="6">
    <source>
        <dbReference type="PROSITE" id="PS51821"/>
    </source>
</evidence>
<dbReference type="Pfam" id="PF11754">
    <property type="entry name" value="Velvet"/>
    <property type="match status" value="1"/>
</dbReference>
<feature type="compositionally biased region" description="Low complexity" evidence="5">
    <location>
        <begin position="91"/>
        <end position="129"/>
    </location>
</feature>
<feature type="domain" description="Velvet" evidence="6">
    <location>
        <begin position="156"/>
        <end position="340"/>
    </location>
</feature>
<dbReference type="PANTHER" id="PTHR33572:SF15">
    <property type="entry name" value="VELVET DOMAIN-CONTAINING PROTEIN"/>
    <property type="match status" value="1"/>
</dbReference>
<keyword evidence="2" id="KW-0805">Transcription regulation</keyword>
<dbReference type="EMBL" id="ML179304">
    <property type="protein sequence ID" value="THU91501.1"/>
    <property type="molecule type" value="Genomic_DNA"/>
</dbReference>
<reference evidence="7 8" key="1">
    <citation type="journal article" date="2019" name="Nat. Ecol. Evol.">
        <title>Megaphylogeny resolves global patterns of mushroom evolution.</title>
        <authorList>
            <person name="Varga T."/>
            <person name="Krizsan K."/>
            <person name="Foldi C."/>
            <person name="Dima B."/>
            <person name="Sanchez-Garcia M."/>
            <person name="Sanchez-Ramirez S."/>
            <person name="Szollosi G.J."/>
            <person name="Szarkandi J.G."/>
            <person name="Papp V."/>
            <person name="Albert L."/>
            <person name="Andreopoulos W."/>
            <person name="Angelini C."/>
            <person name="Antonin V."/>
            <person name="Barry K.W."/>
            <person name="Bougher N.L."/>
            <person name="Buchanan P."/>
            <person name="Buyck B."/>
            <person name="Bense V."/>
            <person name="Catcheside P."/>
            <person name="Chovatia M."/>
            <person name="Cooper J."/>
            <person name="Damon W."/>
            <person name="Desjardin D."/>
            <person name="Finy P."/>
            <person name="Geml J."/>
            <person name="Haridas S."/>
            <person name="Hughes K."/>
            <person name="Justo A."/>
            <person name="Karasinski D."/>
            <person name="Kautmanova I."/>
            <person name="Kiss B."/>
            <person name="Kocsube S."/>
            <person name="Kotiranta H."/>
            <person name="LaButti K.M."/>
            <person name="Lechner B.E."/>
            <person name="Liimatainen K."/>
            <person name="Lipzen A."/>
            <person name="Lukacs Z."/>
            <person name="Mihaltcheva S."/>
            <person name="Morgado L.N."/>
            <person name="Niskanen T."/>
            <person name="Noordeloos M.E."/>
            <person name="Ohm R.A."/>
            <person name="Ortiz-Santana B."/>
            <person name="Ovrebo C."/>
            <person name="Racz N."/>
            <person name="Riley R."/>
            <person name="Savchenko A."/>
            <person name="Shiryaev A."/>
            <person name="Soop K."/>
            <person name="Spirin V."/>
            <person name="Szebenyi C."/>
            <person name="Tomsovsky M."/>
            <person name="Tulloss R.E."/>
            <person name="Uehling J."/>
            <person name="Grigoriev I.V."/>
            <person name="Vagvolgyi C."/>
            <person name="Papp T."/>
            <person name="Martin F.M."/>
            <person name="Miettinen O."/>
            <person name="Hibbett D.S."/>
            <person name="Nagy L.G."/>
        </authorList>
    </citation>
    <scope>NUCLEOTIDE SEQUENCE [LARGE SCALE GENOMIC DNA]</scope>
    <source>
        <strain evidence="7 8">CBS 962.96</strain>
    </source>
</reference>
<accession>A0A4S8LQL5</accession>
<dbReference type="InterPro" id="IPR037525">
    <property type="entry name" value="Velvet_dom"/>
</dbReference>
<proteinExistence type="predicted"/>
<dbReference type="PANTHER" id="PTHR33572">
    <property type="entry name" value="SPORE DEVELOPMENT REGULATOR VOSA"/>
    <property type="match status" value="1"/>
</dbReference>
<organism evidence="7 8">
    <name type="scientific">Dendrothele bispora (strain CBS 962.96)</name>
    <dbReference type="NCBI Taxonomy" id="1314807"/>
    <lineage>
        <taxon>Eukaryota</taxon>
        <taxon>Fungi</taxon>
        <taxon>Dikarya</taxon>
        <taxon>Basidiomycota</taxon>
        <taxon>Agaricomycotina</taxon>
        <taxon>Agaricomycetes</taxon>
        <taxon>Agaricomycetidae</taxon>
        <taxon>Agaricales</taxon>
        <taxon>Agaricales incertae sedis</taxon>
        <taxon>Dendrothele</taxon>
    </lineage>
</organism>
<dbReference type="PROSITE" id="PS51821">
    <property type="entry name" value="VELVET"/>
    <property type="match status" value="1"/>
</dbReference>
<evidence type="ECO:0000313" key="8">
    <source>
        <dbReference type="Proteomes" id="UP000297245"/>
    </source>
</evidence>
<name>A0A4S8LQL5_DENBC</name>
<keyword evidence="4" id="KW-0539">Nucleus</keyword>
<dbReference type="AlphaFoldDB" id="A0A4S8LQL5"/>
<feature type="region of interest" description="Disordered" evidence="5">
    <location>
        <begin position="69"/>
        <end position="133"/>
    </location>
</feature>
<dbReference type="Gene3D" id="2.60.40.3960">
    <property type="entry name" value="Velvet domain"/>
    <property type="match status" value="1"/>
</dbReference>
<protein>
    <recommendedName>
        <fullName evidence="6">Velvet domain-containing protein</fullName>
    </recommendedName>
</protein>
<comment type="subcellular location">
    <subcellularLocation>
        <location evidence="1">Nucleus</location>
    </subcellularLocation>
</comment>
<sequence>MVPYVAFHVGPASHRISSDEIEHLPSILQSHSGEFGIKIYCPIRRHGFRRSTKHARLLFSAAGNLKRKRVDYSSSSHRRSTTDPDCCLHESSSSDPSSPQSAFSSSGTFSSPRSTSSSCRTSPPSSQGSFSELSPILSNYHRNQPRIQVSSLLSDSRAVSYHLEVVQQPQKTAEFRNAPLSRLPVTPPVIVRLVIRDPSGNPVVPESELPFLVAHLSLYSENGMTRLDMGSSVSHSQSAPILYGNLVSSVDQLEDLQGNRGLFFLFPDVSIRWGGRYRLGITLLRLSNPSHQSSATQSAVGLAETRTNTFDVLPPNQYTAVRQTRLTQSFLRQGARMFTFMAPR</sequence>
<evidence type="ECO:0000256" key="5">
    <source>
        <dbReference type="SAM" id="MobiDB-lite"/>
    </source>
</evidence>
<evidence type="ECO:0000256" key="2">
    <source>
        <dbReference type="ARBA" id="ARBA00023015"/>
    </source>
</evidence>
<evidence type="ECO:0000256" key="4">
    <source>
        <dbReference type="ARBA" id="ARBA00023242"/>
    </source>
</evidence>